<evidence type="ECO:0000256" key="4">
    <source>
        <dbReference type="ARBA" id="ARBA00024124"/>
    </source>
</evidence>
<dbReference type="InterPro" id="IPR019734">
    <property type="entry name" value="TPR_rpt"/>
</dbReference>
<dbReference type="PROSITE" id="PS50005">
    <property type="entry name" value="TPR"/>
    <property type="match status" value="3"/>
</dbReference>
<dbReference type="Pfam" id="PF13432">
    <property type="entry name" value="TPR_16"/>
    <property type="match status" value="1"/>
</dbReference>
<evidence type="ECO:0000256" key="3">
    <source>
        <dbReference type="ARBA" id="ARBA00024020"/>
    </source>
</evidence>
<protein>
    <recommendedName>
        <fullName evidence="4">Tetratricopeptide repeat protein 27</fullName>
    </recommendedName>
</protein>
<dbReference type="PANTHER" id="PTHR16193">
    <property type="entry name" value="TETRATRICOPEPTIDE REPEAT PROTEIN 27"/>
    <property type="match status" value="1"/>
</dbReference>
<dbReference type="OrthoDB" id="1936594at2759"/>
<feature type="repeat" description="TPR" evidence="5">
    <location>
        <begin position="695"/>
        <end position="728"/>
    </location>
</feature>
<dbReference type="InterPro" id="IPR044244">
    <property type="entry name" value="TTC27/Emw1"/>
</dbReference>
<name>A0A8T2LEP4_ASTMX</name>
<dbReference type="EMBL" id="JAICCE010000014">
    <property type="protein sequence ID" value="KAG9268385.1"/>
    <property type="molecule type" value="Genomic_DNA"/>
</dbReference>
<dbReference type="Proteomes" id="UP000752171">
    <property type="component" value="Unassembled WGS sequence"/>
</dbReference>
<dbReference type="PANTHER" id="PTHR16193:SF0">
    <property type="entry name" value="TETRATRICOPEPTIDE REPEAT PROTEIN 27"/>
    <property type="match status" value="1"/>
</dbReference>
<reference evidence="6 7" key="1">
    <citation type="submission" date="2021-07" db="EMBL/GenBank/DDBJ databases">
        <authorList>
            <person name="Imarazene B."/>
            <person name="Zahm M."/>
            <person name="Klopp C."/>
            <person name="Cabau C."/>
            <person name="Beille S."/>
            <person name="Jouanno E."/>
            <person name="Castinel A."/>
            <person name="Lluch J."/>
            <person name="Gil L."/>
            <person name="Kuchtly C."/>
            <person name="Lopez Roques C."/>
            <person name="Donnadieu C."/>
            <person name="Parrinello H."/>
            <person name="Journot L."/>
            <person name="Du K."/>
            <person name="Schartl M."/>
            <person name="Retaux S."/>
            <person name="Guiguen Y."/>
        </authorList>
    </citation>
    <scope>NUCLEOTIDE SEQUENCE [LARGE SCALE GENOMIC DNA]</scope>
    <source>
        <strain evidence="6">Pach_M1</strain>
        <tissue evidence="6">Testis</tissue>
    </source>
</reference>
<gene>
    <name evidence="6" type="primary">TTC27</name>
    <name evidence="6" type="ORF">AMEX_G17357</name>
</gene>
<evidence type="ECO:0000313" key="7">
    <source>
        <dbReference type="Proteomes" id="UP000752171"/>
    </source>
</evidence>
<dbReference type="AlphaFoldDB" id="A0A8T2LEP4"/>
<feature type="repeat" description="TPR" evidence="5">
    <location>
        <begin position="627"/>
        <end position="660"/>
    </location>
</feature>
<evidence type="ECO:0000256" key="5">
    <source>
        <dbReference type="PROSITE-ProRule" id="PRU00339"/>
    </source>
</evidence>
<dbReference type="SUPFAM" id="SSF48452">
    <property type="entry name" value="TPR-like"/>
    <property type="match status" value="1"/>
</dbReference>
<evidence type="ECO:0000313" key="6">
    <source>
        <dbReference type="EMBL" id="KAG9268385.1"/>
    </source>
</evidence>
<proteinExistence type="inferred from homology"/>
<sequence>MDRKCGTCICVCVRARSSTASPIQLPECKAALSWRLTDDTCSTWAEINTGFSDRAELTTPADQQRSFCRARTLSGNRRPGVTSLPARCERRSEAGDMLLDVEAAVLRGSVAESERCEWEQSIFSGGDGGVLLQYVLEGDFEAVLLSPQVLDLLAGDPEEGESIEAYLERRVLVFLSNATEDQKNDREVAVLALMVTCLNLFAQSNWTGPPVNLHVADFLPAALLEAYSEPGALTSALLSSLQLDGESVYSLVANPLLLLLARVLLVNCAAKLESLQLLPWWTLRYVALHQQVLEEKSPQLFDLAKSCMEKVCKREELFSSQTHKNLSLLFHLECSYTCLTYYDFLKAKERLQKARDLAALNINMTGALGKRTRFQENFLAQLILDVKRKENSPFIESESSFSPAPTPKDLLPKDHQLSDDTVLNQINLAEPSEHQLPDLSAEEQALILGVCIDFQKNNPVHKLNDEELLAFTTCLLSQPKFWSVEVTSLCLRTKMERTSSRRVERAMMQTQTLVDFFTETSCPVLERLKMFYSCRAPPHWEIQRQLASLLTDLGLTSSALLIYERLELWEDAVICLERLGQHGKAEEILRRELEKKETPSLFCLLGDVLKDPQYYDQAWELSKHRSARAQRSRALFHLRNKEFQQCVECFERSLRINPMQLGVWFSLGCAYFALEGYEGAAKAFQRCVKLEPDNSEAWNNLSTAYIKLRQKEKAFHTLQEALRCNFERWQIWENFIAVCIDVGEFSEAIRAYHRLMDLRDKYKDVEVLEILVRAVVENLTDHRGEQASSLRAKLQELFGRVSARFSTDAQIWRKYAQLYGNGQSNSKEDNEKALQFLSKAHRCETQTAGWEKDIGSFKAVLKGAIDMATVSISCSREKTNPQEALQMLSSARLSLKSLATKSKQLYTDVSTGNLPEDLRDDVTELERLITELQDLSAQLRSQSE</sequence>
<accession>A0A8T2LEP4</accession>
<keyword evidence="1" id="KW-0677">Repeat</keyword>
<evidence type="ECO:0000256" key="1">
    <source>
        <dbReference type="ARBA" id="ARBA00022737"/>
    </source>
</evidence>
<dbReference type="InterPro" id="IPR011990">
    <property type="entry name" value="TPR-like_helical_dom_sf"/>
</dbReference>
<evidence type="ECO:0000256" key="2">
    <source>
        <dbReference type="ARBA" id="ARBA00022803"/>
    </source>
</evidence>
<organism evidence="6 7">
    <name type="scientific">Astyanax mexicanus</name>
    <name type="common">Blind cave fish</name>
    <name type="synonym">Astyanax fasciatus mexicanus</name>
    <dbReference type="NCBI Taxonomy" id="7994"/>
    <lineage>
        <taxon>Eukaryota</taxon>
        <taxon>Metazoa</taxon>
        <taxon>Chordata</taxon>
        <taxon>Craniata</taxon>
        <taxon>Vertebrata</taxon>
        <taxon>Euteleostomi</taxon>
        <taxon>Actinopterygii</taxon>
        <taxon>Neopterygii</taxon>
        <taxon>Teleostei</taxon>
        <taxon>Ostariophysi</taxon>
        <taxon>Characiformes</taxon>
        <taxon>Characoidei</taxon>
        <taxon>Acestrorhamphidae</taxon>
        <taxon>Acestrorhamphinae</taxon>
        <taxon>Astyanax</taxon>
    </lineage>
</organism>
<keyword evidence="2 5" id="KW-0802">TPR repeat</keyword>
<comment type="similarity">
    <text evidence="3">Belongs to the TTC27 family.</text>
</comment>
<feature type="repeat" description="TPR" evidence="5">
    <location>
        <begin position="661"/>
        <end position="694"/>
    </location>
</feature>
<dbReference type="Gene3D" id="1.25.40.10">
    <property type="entry name" value="Tetratricopeptide repeat domain"/>
    <property type="match status" value="1"/>
</dbReference>
<dbReference type="SMART" id="SM00028">
    <property type="entry name" value="TPR"/>
    <property type="match status" value="4"/>
</dbReference>
<comment type="caution">
    <text evidence="6">The sequence shown here is derived from an EMBL/GenBank/DDBJ whole genome shotgun (WGS) entry which is preliminary data.</text>
</comment>